<feature type="region of interest" description="Disordered" evidence="1">
    <location>
        <begin position="1"/>
        <end position="25"/>
    </location>
</feature>
<accession>M0KW39</accession>
<name>M0KW39_9EURY</name>
<sequence length="67" mass="7262">MSSRSPYETVSTNQFADPRAPHASNDIGVLEDAGIVHFREGKGRAKAPLVPYERVHIEAEVTAAGEK</sequence>
<reference evidence="2 3" key="1">
    <citation type="journal article" date="2014" name="PLoS Genet.">
        <title>Phylogenetically driven sequencing of extremely halophilic archaea reveals strategies for static and dynamic osmo-response.</title>
        <authorList>
            <person name="Becker E.A."/>
            <person name="Seitzer P.M."/>
            <person name="Tritt A."/>
            <person name="Larsen D."/>
            <person name="Krusor M."/>
            <person name="Yao A.I."/>
            <person name="Wu D."/>
            <person name="Madern D."/>
            <person name="Eisen J.A."/>
            <person name="Darling A.E."/>
            <person name="Facciotti M.T."/>
        </authorList>
    </citation>
    <scope>NUCLEOTIDE SEQUENCE [LARGE SCALE GENOMIC DNA]</scope>
    <source>
        <strain evidence="2 3">ATCC 33799</strain>
    </source>
</reference>
<feature type="compositionally biased region" description="Polar residues" evidence="1">
    <location>
        <begin position="1"/>
        <end position="15"/>
    </location>
</feature>
<dbReference type="Proteomes" id="UP000011687">
    <property type="component" value="Unassembled WGS sequence"/>
</dbReference>
<comment type="caution">
    <text evidence="2">The sequence shown here is derived from an EMBL/GenBank/DDBJ whole genome shotgun (WGS) entry which is preliminary data.</text>
</comment>
<dbReference type="PATRIC" id="fig|662475.6.peg.689"/>
<dbReference type="EMBL" id="AOLS01000020">
    <property type="protein sequence ID" value="EMA23945.1"/>
    <property type="molecule type" value="Genomic_DNA"/>
</dbReference>
<keyword evidence="3" id="KW-1185">Reference proteome</keyword>
<evidence type="ECO:0000256" key="1">
    <source>
        <dbReference type="SAM" id="MobiDB-lite"/>
    </source>
</evidence>
<proteinExistence type="predicted"/>
<dbReference type="AlphaFoldDB" id="M0KW39"/>
<evidence type="ECO:0000313" key="3">
    <source>
        <dbReference type="Proteomes" id="UP000011687"/>
    </source>
</evidence>
<dbReference type="RefSeq" id="WP_007188135.1">
    <property type="nucleotide sequence ID" value="NZ_AOLS01000020.1"/>
</dbReference>
<evidence type="ECO:0000313" key="2">
    <source>
        <dbReference type="EMBL" id="EMA23945.1"/>
    </source>
</evidence>
<protein>
    <submittedName>
        <fullName evidence="2">Uncharacterized protein</fullName>
    </submittedName>
</protein>
<organism evidence="2 3">
    <name type="scientific">Haloarcula marismortui ATCC 33799</name>
    <dbReference type="NCBI Taxonomy" id="662475"/>
    <lineage>
        <taxon>Archaea</taxon>
        <taxon>Methanobacteriati</taxon>
        <taxon>Methanobacteriota</taxon>
        <taxon>Stenosarchaea group</taxon>
        <taxon>Halobacteria</taxon>
        <taxon>Halobacteriales</taxon>
        <taxon>Haloarculaceae</taxon>
        <taxon>Haloarcula</taxon>
    </lineage>
</organism>
<gene>
    <name evidence="2" type="ORF">C435_03608</name>
</gene>